<dbReference type="CDD" id="cd18787">
    <property type="entry name" value="SF2_C_DEAD"/>
    <property type="match status" value="1"/>
</dbReference>
<dbReference type="GO" id="GO:0003724">
    <property type="term" value="F:RNA helicase activity"/>
    <property type="evidence" value="ECO:0007669"/>
    <property type="project" value="UniProtKB-EC"/>
</dbReference>
<dbReference type="SUPFAM" id="SSF52540">
    <property type="entry name" value="P-loop containing nucleoside triphosphate hydrolases"/>
    <property type="match status" value="1"/>
</dbReference>
<organism evidence="1 2">
    <name type="scientific">Polypterus senegalus</name>
    <name type="common">Senegal bichir</name>
    <dbReference type="NCBI Taxonomy" id="55291"/>
    <lineage>
        <taxon>Eukaryota</taxon>
        <taxon>Metazoa</taxon>
        <taxon>Chordata</taxon>
        <taxon>Craniata</taxon>
        <taxon>Vertebrata</taxon>
        <taxon>Euteleostomi</taxon>
        <taxon>Actinopterygii</taxon>
        <taxon>Polypteriformes</taxon>
        <taxon>Polypteridae</taxon>
        <taxon>Polypterus</taxon>
    </lineage>
</organism>
<dbReference type="InterPro" id="IPR001650">
    <property type="entry name" value="Helicase_C-like"/>
</dbReference>
<dbReference type="InterPro" id="IPR027417">
    <property type="entry name" value="P-loop_NTPase"/>
</dbReference>
<protein>
    <submittedName>
        <fullName evidence="1">DDX28 helicase</fullName>
    </submittedName>
</protein>
<dbReference type="PANTHER" id="PTHR47959">
    <property type="entry name" value="ATP-DEPENDENT RNA HELICASE RHLE-RELATED"/>
    <property type="match status" value="1"/>
</dbReference>
<dbReference type="GO" id="GO:0005829">
    <property type="term" value="C:cytosol"/>
    <property type="evidence" value="ECO:0007669"/>
    <property type="project" value="TreeGrafter"/>
</dbReference>
<dbReference type="EMBL" id="JAATIS010000147">
    <property type="protein sequence ID" value="KAG2470248.1"/>
    <property type="molecule type" value="Genomic_DNA"/>
</dbReference>
<keyword evidence="1" id="KW-0547">Nucleotide-binding</keyword>
<dbReference type="OrthoDB" id="10256233at2759"/>
<dbReference type="GO" id="GO:0003676">
    <property type="term" value="F:nucleic acid binding"/>
    <property type="evidence" value="ECO:0007669"/>
    <property type="project" value="InterPro"/>
</dbReference>
<keyword evidence="1" id="KW-0067">ATP-binding</keyword>
<gene>
    <name evidence="1" type="primary">Ddx28</name>
    <name evidence="1" type="ORF">GTO96_0022502</name>
</gene>
<dbReference type="PROSITE" id="PS51195">
    <property type="entry name" value="Q_MOTIF"/>
    <property type="match status" value="1"/>
</dbReference>
<dbReference type="GeneID" id="120535235"/>
<dbReference type="SMART" id="SM00487">
    <property type="entry name" value="DEXDc"/>
    <property type="match status" value="1"/>
</dbReference>
<dbReference type="SMART" id="SM00490">
    <property type="entry name" value="HELICc"/>
    <property type="match status" value="1"/>
</dbReference>
<name>A0A8X8BTV1_POLSE</name>
<keyword evidence="1" id="KW-0347">Helicase</keyword>
<reference evidence="1 2" key="1">
    <citation type="journal article" date="2021" name="Cell">
        <title>Tracing the genetic footprints of vertebrate landing in non-teleost ray-finned fishes.</title>
        <authorList>
            <person name="Bi X."/>
            <person name="Wang K."/>
            <person name="Yang L."/>
            <person name="Pan H."/>
            <person name="Jiang H."/>
            <person name="Wei Q."/>
            <person name="Fang M."/>
            <person name="Yu H."/>
            <person name="Zhu C."/>
            <person name="Cai Y."/>
            <person name="He Y."/>
            <person name="Gan X."/>
            <person name="Zeng H."/>
            <person name="Yu D."/>
            <person name="Zhu Y."/>
            <person name="Jiang H."/>
            <person name="Qiu Q."/>
            <person name="Yang H."/>
            <person name="Zhang Y.E."/>
            <person name="Wang W."/>
            <person name="Zhu M."/>
            <person name="He S."/>
            <person name="Zhang G."/>
        </authorList>
    </citation>
    <scope>NUCLEOTIDE SEQUENCE [LARGE SCALE GENOMIC DNA]</scope>
    <source>
        <strain evidence="1">Bchr_013</strain>
    </source>
</reference>
<accession>A0A8X8BTV1</accession>
<keyword evidence="1" id="KW-0378">Hydrolase</keyword>
<dbReference type="Proteomes" id="UP000886611">
    <property type="component" value="Unassembled WGS sequence"/>
</dbReference>
<keyword evidence="2" id="KW-1185">Reference proteome</keyword>
<evidence type="ECO:0000313" key="2">
    <source>
        <dbReference type="Proteomes" id="UP000886611"/>
    </source>
</evidence>
<feature type="non-terminal residue" evidence="1">
    <location>
        <position position="569"/>
    </location>
</feature>
<proteinExistence type="predicted"/>
<dbReference type="PANTHER" id="PTHR47959:SF1">
    <property type="entry name" value="ATP-DEPENDENT RNA HELICASE DBPA"/>
    <property type="match status" value="1"/>
</dbReference>
<dbReference type="AlphaFoldDB" id="A0A8X8BTV1"/>
<feature type="non-terminal residue" evidence="1">
    <location>
        <position position="1"/>
    </location>
</feature>
<dbReference type="InterPro" id="IPR014014">
    <property type="entry name" value="RNA_helicase_DEAD_Q_motif"/>
</dbReference>
<dbReference type="PROSITE" id="PS51192">
    <property type="entry name" value="HELICASE_ATP_BIND_1"/>
    <property type="match status" value="1"/>
</dbReference>
<dbReference type="InterPro" id="IPR014001">
    <property type="entry name" value="Helicase_ATP-bd"/>
</dbReference>
<dbReference type="Pfam" id="PF00271">
    <property type="entry name" value="Helicase_C"/>
    <property type="match status" value="1"/>
</dbReference>
<dbReference type="InterPro" id="IPR050079">
    <property type="entry name" value="DEAD_box_RNA_helicase"/>
</dbReference>
<dbReference type="RefSeq" id="XP_039618878.1">
    <property type="nucleotide sequence ID" value="XM_039762944.1"/>
</dbReference>
<dbReference type="PROSITE" id="PS51194">
    <property type="entry name" value="HELICASE_CTER"/>
    <property type="match status" value="1"/>
</dbReference>
<dbReference type="GO" id="GO:0005524">
    <property type="term" value="F:ATP binding"/>
    <property type="evidence" value="ECO:0007669"/>
    <property type="project" value="UniProtKB-KW"/>
</dbReference>
<dbReference type="Gene3D" id="3.40.50.300">
    <property type="entry name" value="P-loop containing nucleotide triphosphate hydrolases"/>
    <property type="match status" value="2"/>
</dbReference>
<dbReference type="InterPro" id="IPR011545">
    <property type="entry name" value="DEAD/DEAH_box_helicase_dom"/>
</dbReference>
<comment type="caution">
    <text evidence="1">The sequence shown here is derived from an EMBL/GenBank/DDBJ whole genome shotgun (WGS) entry which is preliminary data.</text>
</comment>
<evidence type="ECO:0000313" key="1">
    <source>
        <dbReference type="EMBL" id="KAG2470248.1"/>
    </source>
</evidence>
<dbReference type="Pfam" id="PF00270">
    <property type="entry name" value="DEAD"/>
    <property type="match status" value="1"/>
</dbReference>
<dbReference type="GO" id="GO:0016787">
    <property type="term" value="F:hydrolase activity"/>
    <property type="evidence" value="ECO:0007669"/>
    <property type="project" value="UniProtKB-KW"/>
</dbReference>
<sequence length="569" mass="62243">MMSLGLRISSRAIVALQWPAAFVVRSCHSDTGVKQQLGTSVGDKKNEAVIKIPHRMQQRIETVQQLKRKKVGKVTTTKAGKQLIVSKNSKFNQPASYTVGKFDQPVLASKGWKHYKSFGDYFIINNTQNTPPFLNAEKNKTDKETESIKKTFQSLGLCPELTSVLQSVGIVHPTIVQLQTIPNLLRGKNVLCAAETGSGKTLCYLLPIIHKLQADRVQGWEPKGIAAQSIVLVPSRELADQIKAAARPLCAPFGLTVKAVGGGRGLGKIKLAFSSGTPELIIATPGALWKAMQRKCVDLSSLGYCVLDEADSLFDESFVNLVEKILSQTRVASSPAETKGIDRKSQLVVIGATFPGGVGEVLSQVTDLGSIVTVKSKNLHFLMPHVQQTFMKVRGSDKLLELLHVIQMSAASGDNGGVVVFCNSSSTVNWLGYLLDDNKIKHLRLQGQMPAAMRAGIFQSFQKGLVNVLVCTDLASRGLDTKRVRTVVNYDFPLSHTDYIHRAGRVGRMGSSETGSVISFVTHPWEVELVQKIETAARKRTSLPGMESKIRKPVEEKDLIEFESNVKEE</sequence>